<reference evidence="1 2" key="1">
    <citation type="submission" date="2022-01" db="EMBL/GenBank/DDBJ databases">
        <title>Flavihumibacter sp. nov., isolated from sediment of a river.</title>
        <authorList>
            <person name="Liu H."/>
        </authorList>
    </citation>
    <scope>NUCLEOTIDE SEQUENCE [LARGE SCALE GENOMIC DNA]</scope>
    <source>
        <strain evidence="1 2">RY-1</strain>
    </source>
</reference>
<dbReference type="EMBL" id="JAKEVY010000002">
    <property type="protein sequence ID" value="MCF1715012.1"/>
    <property type="molecule type" value="Genomic_DNA"/>
</dbReference>
<sequence length="281" mass="31963">MSYTTNYSIELEGPEAVTDKRLLVQQTEAGFRLFGYTANHQPLLLEVIQFDEGAEAMDAALADWIAEKKDWLRQWQQVDFIYQSPQAVLIPAALYGNDNGKEWLDCQFGDLFKGTTLTDLHADASHYTVFRLSATVYSALAGAHPNSTHRHQLTCWMQQLNQLQHPESGILYLVIDQHIIYAALHHGGWKFFQQFEYHSPDDVSYLVLSLLQQAGLSAETTPVIWSGWMDSSSALYLDLYKYLGNLKLDVQPETFQLNERQLQGMQPHFFTPLIQAAVCVS</sequence>
<proteinExistence type="predicted"/>
<dbReference type="InterPro" id="IPR024213">
    <property type="entry name" value="DUF3822"/>
</dbReference>
<dbReference type="Proteomes" id="UP001200145">
    <property type="component" value="Unassembled WGS sequence"/>
</dbReference>
<accession>A0ABS9BIU3</accession>
<dbReference type="Gene3D" id="3.30.420.260">
    <property type="match status" value="1"/>
</dbReference>
<comment type="caution">
    <text evidence="1">The sequence shown here is derived from an EMBL/GenBank/DDBJ whole genome shotgun (WGS) entry which is preliminary data.</text>
</comment>
<organism evidence="1 2">
    <name type="scientific">Flavihumibacter fluminis</name>
    <dbReference type="NCBI Taxonomy" id="2909236"/>
    <lineage>
        <taxon>Bacteria</taxon>
        <taxon>Pseudomonadati</taxon>
        <taxon>Bacteroidota</taxon>
        <taxon>Chitinophagia</taxon>
        <taxon>Chitinophagales</taxon>
        <taxon>Chitinophagaceae</taxon>
        <taxon>Flavihumibacter</taxon>
    </lineage>
</organism>
<dbReference type="Gene3D" id="3.30.420.250">
    <property type="match status" value="1"/>
</dbReference>
<dbReference type="CDD" id="cd24013">
    <property type="entry name" value="ASKHA_ATPase_BT3980-like"/>
    <property type="match status" value="1"/>
</dbReference>
<evidence type="ECO:0000313" key="2">
    <source>
        <dbReference type="Proteomes" id="UP001200145"/>
    </source>
</evidence>
<evidence type="ECO:0000313" key="1">
    <source>
        <dbReference type="EMBL" id="MCF1715012.1"/>
    </source>
</evidence>
<dbReference type="RefSeq" id="WP_234865962.1">
    <property type="nucleotide sequence ID" value="NZ_JAKEVY010000002.1"/>
</dbReference>
<gene>
    <name evidence="1" type="ORF">L0U88_10280</name>
</gene>
<name>A0ABS9BIU3_9BACT</name>
<dbReference type="Pfam" id="PF12864">
    <property type="entry name" value="DUF3822"/>
    <property type="match status" value="1"/>
</dbReference>
<keyword evidence="2" id="KW-1185">Reference proteome</keyword>
<protein>
    <submittedName>
        <fullName evidence="1">DUF3822 family protein</fullName>
    </submittedName>
</protein>